<protein>
    <recommendedName>
        <fullName evidence="3">Helix-turn-helix domain-containing protein</fullName>
    </recommendedName>
</protein>
<evidence type="ECO:0000313" key="1">
    <source>
        <dbReference type="EMBL" id="TQR10716.1"/>
    </source>
</evidence>
<evidence type="ECO:0000313" key="2">
    <source>
        <dbReference type="Proteomes" id="UP000317316"/>
    </source>
</evidence>
<accession>A0A544SZT7</accession>
<keyword evidence="2" id="KW-1185">Reference proteome</keyword>
<sequence>MKRIDYEEIIDILTPKIKRALKETTFQEQEELEQELKIKILKQIDNLKVDLIPNFFDLLSKE</sequence>
<proteinExistence type="predicted"/>
<dbReference type="EMBL" id="VDGH01000010">
    <property type="protein sequence ID" value="TQR10716.1"/>
    <property type="molecule type" value="Genomic_DNA"/>
</dbReference>
<gene>
    <name evidence="1" type="ORF">FG382_16760</name>
</gene>
<dbReference type="AlphaFoldDB" id="A0A544SZT7"/>
<comment type="caution">
    <text evidence="1">The sequence shown here is derived from an EMBL/GenBank/DDBJ whole genome shotgun (WGS) entry which is preliminary data.</text>
</comment>
<organism evidence="1 2">
    <name type="scientific">Psychrobacillus lasiicapitis</name>
    <dbReference type="NCBI Taxonomy" id="1636719"/>
    <lineage>
        <taxon>Bacteria</taxon>
        <taxon>Bacillati</taxon>
        <taxon>Bacillota</taxon>
        <taxon>Bacilli</taxon>
        <taxon>Bacillales</taxon>
        <taxon>Bacillaceae</taxon>
        <taxon>Psychrobacillus</taxon>
    </lineage>
</organism>
<reference evidence="1 2" key="1">
    <citation type="submission" date="2019-05" db="EMBL/GenBank/DDBJ databases">
        <title>Psychrobacillus vulpis sp. nov., a new species isolated from feces of a red fox that inhabits in The Tablas de Daimiel Natural Park, Albacete, Spain.</title>
        <authorList>
            <person name="Rodriguez M."/>
            <person name="Reina J.C."/>
            <person name="Bejar V."/>
            <person name="Llamas I."/>
        </authorList>
    </citation>
    <scope>NUCLEOTIDE SEQUENCE [LARGE SCALE GENOMIC DNA]</scope>
    <source>
        <strain evidence="1 2">NEAU-3TGS17</strain>
    </source>
</reference>
<dbReference type="RefSeq" id="WP_142540036.1">
    <property type="nucleotide sequence ID" value="NZ_BMIE01000008.1"/>
</dbReference>
<evidence type="ECO:0008006" key="3">
    <source>
        <dbReference type="Google" id="ProtNLM"/>
    </source>
</evidence>
<dbReference type="Proteomes" id="UP000317316">
    <property type="component" value="Unassembled WGS sequence"/>
</dbReference>
<name>A0A544SZT7_9BACI</name>